<evidence type="ECO:0000313" key="9">
    <source>
        <dbReference type="EMBL" id="QWT48622.1"/>
    </source>
</evidence>
<evidence type="ECO:0000256" key="3">
    <source>
        <dbReference type="ARBA" id="ARBA00022692"/>
    </source>
</evidence>
<evidence type="ECO:0000256" key="5">
    <source>
        <dbReference type="ARBA" id="ARBA00022982"/>
    </source>
</evidence>
<comment type="function">
    <text evidence="8">Part of a membrane-bound complex that couples electron transfer with translocation of ions across the membrane.</text>
</comment>
<dbReference type="NCBIfam" id="TIGR01948">
    <property type="entry name" value="rnfE"/>
    <property type="match status" value="1"/>
</dbReference>
<keyword evidence="8" id="KW-0997">Cell inner membrane</keyword>
<comment type="similarity">
    <text evidence="8">Belongs to the NqrDE/RnfAE family.</text>
</comment>
<feature type="transmembrane region" description="Helical" evidence="8">
    <location>
        <begin position="41"/>
        <end position="63"/>
    </location>
</feature>
<dbReference type="GO" id="GO:0012505">
    <property type="term" value="C:endomembrane system"/>
    <property type="evidence" value="ECO:0007669"/>
    <property type="project" value="UniProtKB-SubCell"/>
</dbReference>
<keyword evidence="3 8" id="KW-0812">Transmembrane</keyword>
<sequence length="232" mass="25062">MAFLPSRAEIKDIMLNGVWRQNSSLVQILGMCPLLAITTSLVNGFMLSLATLLVMALSNFFVACLRNFIPHEIRIPVFILIAAAVVTMVDLTMNAYLHSLYLVLGIFIPLIITNCLVLARIEAFAAKNSPLASALDGAMMGVGMIWTLSLLGGLRELIGTGNLFGGIELVVPSLSHLRLLPENYPGFLVSILPPGAFIVLGCLVAWKNWVEARAARRAQRPIPEPVTAGGCH</sequence>
<feature type="transmembrane region" description="Helical" evidence="8">
    <location>
        <begin position="75"/>
        <end position="93"/>
    </location>
</feature>
<dbReference type="AlphaFoldDB" id="A0A975SLN2"/>
<keyword evidence="7 8" id="KW-0472">Membrane</keyword>
<feature type="transmembrane region" description="Helical" evidence="8">
    <location>
        <begin position="184"/>
        <end position="206"/>
    </location>
</feature>
<dbReference type="GO" id="GO:0005886">
    <property type="term" value="C:plasma membrane"/>
    <property type="evidence" value="ECO:0007669"/>
    <property type="project" value="UniProtKB-SubCell"/>
</dbReference>
<dbReference type="NCBIfam" id="NF009070">
    <property type="entry name" value="PRK12405.1"/>
    <property type="match status" value="1"/>
</dbReference>
<keyword evidence="2 8" id="KW-0813">Transport</keyword>
<keyword evidence="8" id="KW-1003">Cell membrane</keyword>
<dbReference type="InterPro" id="IPR003667">
    <property type="entry name" value="NqrDE/RnfAE"/>
</dbReference>
<dbReference type="PANTHER" id="PTHR30586:SF0">
    <property type="entry name" value="ION-TRANSLOCATING OXIDOREDUCTASE COMPLEX SUBUNIT E"/>
    <property type="match status" value="1"/>
</dbReference>
<name>A0A975SLN2_9RHOO</name>
<comment type="subunit">
    <text evidence="8">The complex is composed of six subunits: RnfA, RnfB, RnfC, RnfD, RnfE and RnfG.</text>
</comment>
<evidence type="ECO:0000256" key="4">
    <source>
        <dbReference type="ARBA" id="ARBA00022967"/>
    </source>
</evidence>
<evidence type="ECO:0000313" key="10">
    <source>
        <dbReference type="Proteomes" id="UP000683428"/>
    </source>
</evidence>
<evidence type="ECO:0000256" key="7">
    <source>
        <dbReference type="ARBA" id="ARBA00023136"/>
    </source>
</evidence>
<dbReference type="RefSeq" id="WP_216128655.1">
    <property type="nucleotide sequence ID" value="NZ_CP064782.1"/>
</dbReference>
<accession>A0A975SLN2</accession>
<feature type="transmembrane region" description="Helical" evidence="8">
    <location>
        <begin position="99"/>
        <end position="119"/>
    </location>
</feature>
<dbReference type="PIRSF" id="PIRSF006102">
    <property type="entry name" value="NQR_DE"/>
    <property type="match status" value="1"/>
</dbReference>
<evidence type="ECO:0000256" key="2">
    <source>
        <dbReference type="ARBA" id="ARBA00022448"/>
    </source>
</evidence>
<dbReference type="GO" id="GO:0022900">
    <property type="term" value="P:electron transport chain"/>
    <property type="evidence" value="ECO:0007669"/>
    <property type="project" value="UniProtKB-UniRule"/>
</dbReference>
<feature type="transmembrane region" description="Helical" evidence="8">
    <location>
        <begin position="131"/>
        <end position="154"/>
    </location>
</feature>
<reference evidence="9" key="1">
    <citation type="submission" date="2020-11" db="EMBL/GenBank/DDBJ databases">
        <title>Azospira inquinata sp. nov.</title>
        <authorList>
            <person name="Moe W.M."/>
            <person name="Mikes M.C."/>
        </authorList>
    </citation>
    <scope>NUCLEOTIDE SEQUENCE</scope>
    <source>
        <strain evidence="9">Azo-3</strain>
    </source>
</reference>
<keyword evidence="10" id="KW-1185">Reference proteome</keyword>
<organism evidence="9 10">
    <name type="scientific">Azospira inquinata</name>
    <dbReference type="NCBI Taxonomy" id="2785627"/>
    <lineage>
        <taxon>Bacteria</taxon>
        <taxon>Pseudomonadati</taxon>
        <taxon>Pseudomonadota</taxon>
        <taxon>Betaproteobacteria</taxon>
        <taxon>Rhodocyclales</taxon>
        <taxon>Rhodocyclaceae</taxon>
        <taxon>Azospira</taxon>
    </lineage>
</organism>
<evidence type="ECO:0000256" key="8">
    <source>
        <dbReference type="HAMAP-Rule" id="MF_00478"/>
    </source>
</evidence>
<dbReference type="EMBL" id="CP064782">
    <property type="protein sequence ID" value="QWT48622.1"/>
    <property type="molecule type" value="Genomic_DNA"/>
</dbReference>
<gene>
    <name evidence="8" type="primary">rnfE</name>
    <name evidence="9" type="ORF">Azoinq_12310</name>
</gene>
<keyword evidence="6 8" id="KW-1133">Transmembrane helix</keyword>
<protein>
    <recommendedName>
        <fullName evidence="8">Ion-translocating oxidoreductase complex subunit E</fullName>
        <ecNumber evidence="8">7.-.-.-</ecNumber>
    </recommendedName>
    <alternativeName>
        <fullName evidence="8">Rnf electron transport complex subunit E</fullName>
    </alternativeName>
</protein>
<dbReference type="PANTHER" id="PTHR30586">
    <property type="entry name" value="ELECTRON TRANSPORT COMPLEX PROTEIN RNFE"/>
    <property type="match status" value="1"/>
</dbReference>
<dbReference type="Proteomes" id="UP000683428">
    <property type="component" value="Chromosome"/>
</dbReference>
<proteinExistence type="inferred from homology"/>
<dbReference type="EC" id="7.-.-.-" evidence="8"/>
<evidence type="ECO:0000256" key="1">
    <source>
        <dbReference type="ARBA" id="ARBA00004127"/>
    </source>
</evidence>
<dbReference type="HAMAP" id="MF_00478">
    <property type="entry name" value="RsxE_RnfE"/>
    <property type="match status" value="1"/>
</dbReference>
<keyword evidence="5 8" id="KW-0249">Electron transport</keyword>
<evidence type="ECO:0000256" key="6">
    <source>
        <dbReference type="ARBA" id="ARBA00022989"/>
    </source>
</evidence>
<dbReference type="InterPro" id="IPR010968">
    <property type="entry name" value="RnfE"/>
</dbReference>
<dbReference type="KEGG" id="aiq:Azoinq_12310"/>
<keyword evidence="4 8" id="KW-1278">Translocase</keyword>
<comment type="subcellular location">
    <subcellularLocation>
        <location evidence="8">Cell inner membrane</location>
        <topology evidence="8">Multi-pass membrane protein</topology>
    </subcellularLocation>
    <subcellularLocation>
        <location evidence="1">Endomembrane system</location>
        <topology evidence="1">Multi-pass membrane protein</topology>
    </subcellularLocation>
</comment>
<dbReference type="Pfam" id="PF02508">
    <property type="entry name" value="Rnf-Nqr"/>
    <property type="match status" value="1"/>
</dbReference>